<protein>
    <submittedName>
        <fullName evidence="1">Uncharacterized protein</fullName>
    </submittedName>
</protein>
<dbReference type="Proteomes" id="UP000178121">
    <property type="component" value="Unassembled WGS sequence"/>
</dbReference>
<dbReference type="EMBL" id="MHRI01000005">
    <property type="protein sequence ID" value="OHA21687.1"/>
    <property type="molecule type" value="Genomic_DNA"/>
</dbReference>
<organism evidence="1 2">
    <name type="scientific">Candidatus Taylorbacteria bacterium RIFCSPHIGHO2_01_FULL_51_15</name>
    <dbReference type="NCBI Taxonomy" id="1802304"/>
    <lineage>
        <taxon>Bacteria</taxon>
        <taxon>Candidatus Tayloriibacteriota</taxon>
    </lineage>
</organism>
<evidence type="ECO:0000313" key="2">
    <source>
        <dbReference type="Proteomes" id="UP000178121"/>
    </source>
</evidence>
<comment type="caution">
    <text evidence="1">The sequence shown here is derived from an EMBL/GenBank/DDBJ whole genome shotgun (WGS) entry which is preliminary data.</text>
</comment>
<name>A0A1G2MCR5_9BACT</name>
<evidence type="ECO:0000313" key="1">
    <source>
        <dbReference type="EMBL" id="OHA21687.1"/>
    </source>
</evidence>
<accession>A0A1G2MCR5</accession>
<gene>
    <name evidence="1" type="ORF">A2849_02180</name>
</gene>
<proteinExistence type="predicted"/>
<dbReference type="AlphaFoldDB" id="A0A1G2MCR5"/>
<sequence>MLPAGFAKSSAATGSMVALLFQHVVVFVRNAKNEAGNSRIACACFVAISPSGKMVSWPYATCGQSMNEKEAFAMGIPIQISCWQCIAMFHEGSQRDFDLPKLFSNFLIDNQVNFTSCDHVQNAENDVDSCIGRSPQIPRNLIPPLVTHWRKEAFLF</sequence>
<reference evidence="1 2" key="1">
    <citation type="journal article" date="2016" name="Nat. Commun.">
        <title>Thousands of microbial genomes shed light on interconnected biogeochemical processes in an aquifer system.</title>
        <authorList>
            <person name="Anantharaman K."/>
            <person name="Brown C.T."/>
            <person name="Hug L.A."/>
            <person name="Sharon I."/>
            <person name="Castelle C.J."/>
            <person name="Probst A.J."/>
            <person name="Thomas B.C."/>
            <person name="Singh A."/>
            <person name="Wilkins M.J."/>
            <person name="Karaoz U."/>
            <person name="Brodie E.L."/>
            <person name="Williams K.H."/>
            <person name="Hubbard S.S."/>
            <person name="Banfield J.F."/>
        </authorList>
    </citation>
    <scope>NUCLEOTIDE SEQUENCE [LARGE SCALE GENOMIC DNA]</scope>
</reference>